<organism evidence="17 18">
    <name type="scientific">Ladona fulva</name>
    <name type="common">Scarce chaser dragonfly</name>
    <name type="synonym">Libellula fulva</name>
    <dbReference type="NCBI Taxonomy" id="123851"/>
    <lineage>
        <taxon>Eukaryota</taxon>
        <taxon>Metazoa</taxon>
        <taxon>Ecdysozoa</taxon>
        <taxon>Arthropoda</taxon>
        <taxon>Hexapoda</taxon>
        <taxon>Insecta</taxon>
        <taxon>Pterygota</taxon>
        <taxon>Palaeoptera</taxon>
        <taxon>Odonata</taxon>
        <taxon>Epiprocta</taxon>
        <taxon>Anisoptera</taxon>
        <taxon>Libelluloidea</taxon>
        <taxon>Libellulidae</taxon>
        <taxon>Ladona</taxon>
    </lineage>
</organism>
<evidence type="ECO:0000256" key="15">
    <source>
        <dbReference type="SAM" id="MobiDB-lite"/>
    </source>
</evidence>
<dbReference type="Proteomes" id="UP000792457">
    <property type="component" value="Unassembled WGS sequence"/>
</dbReference>
<dbReference type="AlphaFoldDB" id="A0A8K0PBG7"/>
<evidence type="ECO:0000256" key="12">
    <source>
        <dbReference type="ARBA" id="ARBA00023136"/>
    </source>
</evidence>
<dbReference type="PROSITE" id="PS50125">
    <property type="entry name" value="GUANYLATE_CYCLASE_2"/>
    <property type="match status" value="1"/>
</dbReference>
<dbReference type="InterPro" id="IPR029787">
    <property type="entry name" value="Nucleotide_cyclase"/>
</dbReference>
<evidence type="ECO:0000256" key="7">
    <source>
        <dbReference type="ARBA" id="ARBA00022741"/>
    </source>
</evidence>
<evidence type="ECO:0000256" key="2">
    <source>
        <dbReference type="ARBA" id="ARBA00001946"/>
    </source>
</evidence>
<proteinExistence type="inferred from homology"/>
<keyword evidence="8" id="KW-0067">ATP-binding</keyword>
<evidence type="ECO:0000256" key="11">
    <source>
        <dbReference type="ARBA" id="ARBA00022998"/>
    </source>
</evidence>
<evidence type="ECO:0000256" key="14">
    <source>
        <dbReference type="RuleBase" id="RU000405"/>
    </source>
</evidence>
<feature type="compositionally biased region" description="Acidic residues" evidence="15">
    <location>
        <begin position="99"/>
        <end position="115"/>
    </location>
</feature>
<dbReference type="SUPFAM" id="SSF55073">
    <property type="entry name" value="Nucleotide cyclase"/>
    <property type="match status" value="1"/>
</dbReference>
<evidence type="ECO:0000256" key="6">
    <source>
        <dbReference type="ARBA" id="ARBA00022723"/>
    </source>
</evidence>
<evidence type="ECO:0000256" key="8">
    <source>
        <dbReference type="ARBA" id="ARBA00022840"/>
    </source>
</evidence>
<keyword evidence="6" id="KW-0479">Metal-binding</keyword>
<dbReference type="EC" id="4.6.1.1" evidence="4"/>
<evidence type="ECO:0000313" key="18">
    <source>
        <dbReference type="Proteomes" id="UP000792457"/>
    </source>
</evidence>
<evidence type="ECO:0000256" key="4">
    <source>
        <dbReference type="ARBA" id="ARBA00012201"/>
    </source>
</evidence>
<keyword evidence="11" id="KW-0115">cAMP biosynthesis</keyword>
<dbReference type="OrthoDB" id="10035433at2759"/>
<feature type="region of interest" description="Disordered" evidence="15">
    <location>
        <begin position="168"/>
        <end position="190"/>
    </location>
</feature>
<dbReference type="EMBL" id="KZ309442">
    <property type="protein sequence ID" value="KAG8238818.1"/>
    <property type="molecule type" value="Genomic_DNA"/>
</dbReference>
<evidence type="ECO:0000256" key="10">
    <source>
        <dbReference type="ARBA" id="ARBA00022989"/>
    </source>
</evidence>
<evidence type="ECO:0000256" key="13">
    <source>
        <dbReference type="ARBA" id="ARBA00023239"/>
    </source>
</evidence>
<dbReference type="GO" id="GO:0004016">
    <property type="term" value="F:adenylate cyclase activity"/>
    <property type="evidence" value="ECO:0007669"/>
    <property type="project" value="UniProtKB-EC"/>
</dbReference>
<sequence length="272" mass="30885">MDPRIAHIMYIVFFSLTMHLMDRQIEYMNRLDYKWKRKLFEEQDEASTTRMVNKMLLQNILPIHVAEIYLNTNRATELYYEEYDSVSVMFASIVAGRADEDEDKEDSPESEELEDENKGQDDGYASLQLLNEIICVFDKLLFEPSFMRVEKIKVAGWTYLAGCGLQPGRRDSSNSDHSAGSRSEDVGLGDELSQRHTADNILVLVRFAASMMEVLHKLNIEAFQNLTLRVGIQHGPVMAGVVGAHKPLYDIWGDTVNVASRLDSSGEPGKIQ</sequence>
<accession>A0A8K0PBG7</accession>
<evidence type="ECO:0000256" key="5">
    <source>
        <dbReference type="ARBA" id="ARBA00022692"/>
    </source>
</evidence>
<comment type="cofactor">
    <cofactor evidence="2">
        <name>Mg(2+)</name>
        <dbReference type="ChEBI" id="CHEBI:18420"/>
    </cofactor>
</comment>
<reference evidence="17" key="2">
    <citation type="submission" date="2017-10" db="EMBL/GenBank/DDBJ databases">
        <title>Ladona fulva Genome sequencing and assembly.</title>
        <authorList>
            <person name="Murali S."/>
            <person name="Richards S."/>
            <person name="Bandaranaike D."/>
            <person name="Bellair M."/>
            <person name="Blankenburg K."/>
            <person name="Chao H."/>
            <person name="Dinh H."/>
            <person name="Doddapaneni H."/>
            <person name="Dugan-Rocha S."/>
            <person name="Elkadiri S."/>
            <person name="Gnanaolivu R."/>
            <person name="Hernandez B."/>
            <person name="Skinner E."/>
            <person name="Javaid M."/>
            <person name="Lee S."/>
            <person name="Li M."/>
            <person name="Ming W."/>
            <person name="Munidasa M."/>
            <person name="Muniz J."/>
            <person name="Nguyen L."/>
            <person name="Hughes D."/>
            <person name="Osuji N."/>
            <person name="Pu L.-L."/>
            <person name="Puazo M."/>
            <person name="Qu C."/>
            <person name="Quiroz J."/>
            <person name="Raj R."/>
            <person name="Weissenberger G."/>
            <person name="Xin Y."/>
            <person name="Zou X."/>
            <person name="Han Y."/>
            <person name="Worley K."/>
            <person name="Muzny D."/>
            <person name="Gibbs R."/>
        </authorList>
    </citation>
    <scope>NUCLEOTIDE SEQUENCE</scope>
    <source>
        <strain evidence="17">Sampled in the wild</strain>
    </source>
</reference>
<gene>
    <name evidence="17" type="ORF">J437_LFUL010532</name>
</gene>
<dbReference type="InterPro" id="IPR018297">
    <property type="entry name" value="A/G_cyclase_CS"/>
</dbReference>
<dbReference type="InterPro" id="IPR001054">
    <property type="entry name" value="A/G_cyclase"/>
</dbReference>
<dbReference type="CDD" id="cd07302">
    <property type="entry name" value="CHD"/>
    <property type="match status" value="1"/>
</dbReference>
<reference evidence="17" key="1">
    <citation type="submission" date="2013-04" db="EMBL/GenBank/DDBJ databases">
        <authorList>
            <person name="Qu J."/>
            <person name="Murali S.C."/>
            <person name="Bandaranaike D."/>
            <person name="Bellair M."/>
            <person name="Blankenburg K."/>
            <person name="Chao H."/>
            <person name="Dinh H."/>
            <person name="Doddapaneni H."/>
            <person name="Downs B."/>
            <person name="Dugan-Rocha S."/>
            <person name="Elkadiri S."/>
            <person name="Gnanaolivu R.D."/>
            <person name="Hernandez B."/>
            <person name="Javaid M."/>
            <person name="Jayaseelan J.C."/>
            <person name="Lee S."/>
            <person name="Li M."/>
            <person name="Ming W."/>
            <person name="Munidasa M."/>
            <person name="Muniz J."/>
            <person name="Nguyen L."/>
            <person name="Ongeri F."/>
            <person name="Osuji N."/>
            <person name="Pu L.-L."/>
            <person name="Puazo M."/>
            <person name="Qu C."/>
            <person name="Quiroz J."/>
            <person name="Raj R."/>
            <person name="Weissenberger G."/>
            <person name="Xin Y."/>
            <person name="Zou X."/>
            <person name="Han Y."/>
            <person name="Richards S."/>
            <person name="Worley K."/>
            <person name="Muzny D."/>
            <person name="Gibbs R."/>
        </authorList>
    </citation>
    <scope>NUCLEOTIDE SEQUENCE</scope>
    <source>
        <strain evidence="17">Sampled in the wild</strain>
    </source>
</reference>
<keyword evidence="18" id="KW-1185">Reference proteome</keyword>
<dbReference type="Gene3D" id="3.30.70.1230">
    <property type="entry name" value="Nucleotide cyclase"/>
    <property type="match status" value="1"/>
</dbReference>
<dbReference type="PROSITE" id="PS00452">
    <property type="entry name" value="GUANYLATE_CYCLASE_1"/>
    <property type="match status" value="1"/>
</dbReference>
<feature type="region of interest" description="Disordered" evidence="15">
    <location>
        <begin position="98"/>
        <end position="121"/>
    </location>
</feature>
<dbReference type="GO" id="GO:0005524">
    <property type="term" value="F:ATP binding"/>
    <property type="evidence" value="ECO:0007669"/>
    <property type="project" value="UniProtKB-KW"/>
</dbReference>
<keyword evidence="12" id="KW-0472">Membrane</keyword>
<dbReference type="GO" id="GO:0035556">
    <property type="term" value="P:intracellular signal transduction"/>
    <property type="evidence" value="ECO:0007669"/>
    <property type="project" value="InterPro"/>
</dbReference>
<dbReference type="GO" id="GO:0005886">
    <property type="term" value="C:plasma membrane"/>
    <property type="evidence" value="ECO:0007669"/>
    <property type="project" value="TreeGrafter"/>
</dbReference>
<evidence type="ECO:0000256" key="9">
    <source>
        <dbReference type="ARBA" id="ARBA00022842"/>
    </source>
</evidence>
<evidence type="ECO:0000256" key="1">
    <source>
        <dbReference type="ARBA" id="ARBA00001593"/>
    </source>
</evidence>
<dbReference type="GO" id="GO:0046872">
    <property type="term" value="F:metal ion binding"/>
    <property type="evidence" value="ECO:0007669"/>
    <property type="project" value="UniProtKB-KW"/>
</dbReference>
<dbReference type="PANTHER" id="PTHR45627">
    <property type="entry name" value="ADENYLATE CYCLASE TYPE 1"/>
    <property type="match status" value="1"/>
</dbReference>
<protein>
    <recommendedName>
        <fullName evidence="4">adenylate cyclase</fullName>
        <ecNumber evidence="4">4.6.1.1</ecNumber>
    </recommendedName>
</protein>
<keyword evidence="10" id="KW-1133">Transmembrane helix</keyword>
<comment type="subcellular location">
    <subcellularLocation>
        <location evidence="3">Membrane</location>
        <topology evidence="3">Multi-pass membrane protein</topology>
    </subcellularLocation>
</comment>
<evidence type="ECO:0000313" key="17">
    <source>
        <dbReference type="EMBL" id="KAG8238818.1"/>
    </source>
</evidence>
<name>A0A8K0PBG7_LADFU</name>
<comment type="caution">
    <text evidence="17">The sequence shown here is derived from an EMBL/GenBank/DDBJ whole genome shotgun (WGS) entry which is preliminary data.</text>
</comment>
<dbReference type="Pfam" id="PF00211">
    <property type="entry name" value="Guanylate_cyc"/>
    <property type="match status" value="1"/>
</dbReference>
<feature type="domain" description="Guanylate cyclase" evidence="16">
    <location>
        <begin position="87"/>
        <end position="263"/>
    </location>
</feature>
<keyword evidence="9" id="KW-0460">Magnesium</keyword>
<comment type="catalytic activity">
    <reaction evidence="1">
        <text>ATP = 3',5'-cyclic AMP + diphosphate</text>
        <dbReference type="Rhea" id="RHEA:15389"/>
        <dbReference type="ChEBI" id="CHEBI:30616"/>
        <dbReference type="ChEBI" id="CHEBI:33019"/>
        <dbReference type="ChEBI" id="CHEBI:58165"/>
        <dbReference type="EC" id="4.6.1.1"/>
    </reaction>
</comment>
<dbReference type="GO" id="GO:0007189">
    <property type="term" value="P:adenylate cyclase-activating G protein-coupled receptor signaling pathway"/>
    <property type="evidence" value="ECO:0007669"/>
    <property type="project" value="TreeGrafter"/>
</dbReference>
<comment type="similarity">
    <text evidence="14">Belongs to the adenylyl cyclase class-4/guanylyl cyclase family.</text>
</comment>
<dbReference type="SMART" id="SM00044">
    <property type="entry name" value="CYCc"/>
    <property type="match status" value="1"/>
</dbReference>
<dbReference type="PANTHER" id="PTHR45627:SF12">
    <property type="entry name" value="ADENYLATE CYCLASE TYPE 2"/>
    <property type="match status" value="1"/>
</dbReference>
<evidence type="ECO:0000256" key="3">
    <source>
        <dbReference type="ARBA" id="ARBA00004141"/>
    </source>
</evidence>
<feature type="non-terminal residue" evidence="17">
    <location>
        <position position="272"/>
    </location>
</feature>
<keyword evidence="13 14" id="KW-0456">Lyase</keyword>
<keyword evidence="5" id="KW-0812">Transmembrane</keyword>
<evidence type="ECO:0000259" key="16">
    <source>
        <dbReference type="PROSITE" id="PS50125"/>
    </source>
</evidence>
<dbReference type="GO" id="GO:0006171">
    <property type="term" value="P:cAMP biosynthetic process"/>
    <property type="evidence" value="ECO:0007669"/>
    <property type="project" value="UniProtKB-KW"/>
</dbReference>
<keyword evidence="7" id="KW-0547">Nucleotide-binding</keyword>